<keyword evidence="9" id="KW-1185">Reference proteome</keyword>
<dbReference type="PANTHER" id="PTHR42802">
    <property type="entry name" value="MONOOXYGENASE"/>
    <property type="match status" value="1"/>
</dbReference>
<gene>
    <name evidence="8" type="ORF">SAMN05443550_101657</name>
</gene>
<dbReference type="InterPro" id="IPR025700">
    <property type="entry name" value="Lys/Orn_oxygenase"/>
</dbReference>
<keyword evidence="4" id="KW-0285">Flavoprotein</keyword>
<keyword evidence="7" id="KW-0560">Oxidoreductase</keyword>
<evidence type="ECO:0000313" key="9">
    <source>
        <dbReference type="Proteomes" id="UP000198850"/>
    </source>
</evidence>
<evidence type="ECO:0000256" key="6">
    <source>
        <dbReference type="ARBA" id="ARBA00022857"/>
    </source>
</evidence>
<reference evidence="8 9" key="1">
    <citation type="submission" date="2016-10" db="EMBL/GenBank/DDBJ databases">
        <authorList>
            <person name="de Groot N.N."/>
        </authorList>
    </citation>
    <scope>NUCLEOTIDE SEQUENCE [LARGE SCALE GENOMIC DNA]</scope>
    <source>
        <strain evidence="8 9">DSM 19033</strain>
    </source>
</reference>
<dbReference type="InterPro" id="IPR036188">
    <property type="entry name" value="FAD/NAD-bd_sf"/>
</dbReference>
<evidence type="ECO:0000313" key="8">
    <source>
        <dbReference type="EMBL" id="SEA00210.1"/>
    </source>
</evidence>
<organism evidence="8 9">
    <name type="scientific">Pedobacter hartonius</name>
    <dbReference type="NCBI Taxonomy" id="425514"/>
    <lineage>
        <taxon>Bacteria</taxon>
        <taxon>Pseudomonadati</taxon>
        <taxon>Bacteroidota</taxon>
        <taxon>Sphingobacteriia</taxon>
        <taxon>Sphingobacteriales</taxon>
        <taxon>Sphingobacteriaceae</taxon>
        <taxon>Pedobacter</taxon>
    </lineage>
</organism>
<proteinExistence type="inferred from homology"/>
<name>A0A1H3XLT5_9SPHI</name>
<dbReference type="Pfam" id="PF13434">
    <property type="entry name" value="Lys_Orn_oxgnase"/>
    <property type="match status" value="1"/>
</dbReference>
<dbReference type="Gene3D" id="3.50.50.60">
    <property type="entry name" value="FAD/NAD(P)-binding domain"/>
    <property type="match status" value="1"/>
</dbReference>
<keyword evidence="5" id="KW-0274">FAD</keyword>
<dbReference type="EMBL" id="FNRA01000001">
    <property type="protein sequence ID" value="SEA00210.1"/>
    <property type="molecule type" value="Genomic_DNA"/>
</dbReference>
<evidence type="ECO:0000256" key="5">
    <source>
        <dbReference type="ARBA" id="ARBA00022827"/>
    </source>
</evidence>
<evidence type="ECO:0000256" key="3">
    <source>
        <dbReference type="ARBA" id="ARBA00007588"/>
    </source>
</evidence>
<evidence type="ECO:0000256" key="2">
    <source>
        <dbReference type="ARBA" id="ARBA00004924"/>
    </source>
</evidence>
<evidence type="ECO:0000256" key="1">
    <source>
        <dbReference type="ARBA" id="ARBA00001974"/>
    </source>
</evidence>
<protein>
    <submittedName>
        <fullName evidence="8">Lysine N6-hydroxylase</fullName>
    </submittedName>
</protein>
<comment type="similarity">
    <text evidence="3">Belongs to the lysine N(6)-hydroxylase/L-ornithine N(5)-oxygenase family.</text>
</comment>
<dbReference type="OrthoDB" id="7527071at2"/>
<evidence type="ECO:0000256" key="7">
    <source>
        <dbReference type="ARBA" id="ARBA00023002"/>
    </source>
</evidence>
<dbReference type="GO" id="GO:0016491">
    <property type="term" value="F:oxidoreductase activity"/>
    <property type="evidence" value="ECO:0007669"/>
    <property type="project" value="UniProtKB-KW"/>
</dbReference>
<dbReference type="AlphaFoldDB" id="A0A1H3XLT5"/>
<dbReference type="STRING" id="425514.SAMN05443550_101657"/>
<comment type="cofactor">
    <cofactor evidence="1">
        <name>FAD</name>
        <dbReference type="ChEBI" id="CHEBI:57692"/>
    </cofactor>
</comment>
<dbReference type="RefSeq" id="WP_090555071.1">
    <property type="nucleotide sequence ID" value="NZ_FNRA01000001.1"/>
</dbReference>
<comment type="pathway">
    <text evidence="2">Siderophore biosynthesis.</text>
</comment>
<accession>A0A1H3XLT5</accession>
<sequence>MNTPKIYDLIGIGIGPFNLGLAALSEPVRELDTLFLDQSDEFNWHPGLMLDEVTLQVPFMADLVTMADPTSPYSFLNYMKQSGRLYKFYIRESFFIFRKEYNAYCRWVLKQLDNCLFSKQVVLVSFENSVYKVTARDTRSGGVNIWHTRKLVLGTGTSPYIPAAIKEKSLDNVIHTSQYLNHKDHLMKQQSVTVVGSGQSAAEIFQDLLPGVKKGMQLNWFTRSERFFPLENHTKLTLELTSPEYVDYFHALPATQRKDVLARQNILFKGINSDLINQIYNSLYAMDLTDNDLKVVLMANSRLNDIHVEEDGSYLLNFSHVEQEKTFETNTNYVILATGYKYMEPEFLTGISDRIRRLEDGGYDVHRNYTIDEAGNEIFVQNAELHTHGISTPDLGMGAYRNSQIINQLAGRTVYAVEQRIAFQSFSASDLPATSAADLRITDKVGADLTL</sequence>
<dbReference type="PANTHER" id="PTHR42802:SF1">
    <property type="entry name" value="L-ORNITHINE N(5)-MONOOXYGENASE"/>
    <property type="match status" value="1"/>
</dbReference>
<dbReference type="SUPFAM" id="SSF51905">
    <property type="entry name" value="FAD/NAD(P)-binding domain"/>
    <property type="match status" value="1"/>
</dbReference>
<dbReference type="Proteomes" id="UP000198850">
    <property type="component" value="Unassembled WGS sequence"/>
</dbReference>
<keyword evidence="6" id="KW-0521">NADP</keyword>
<evidence type="ECO:0000256" key="4">
    <source>
        <dbReference type="ARBA" id="ARBA00022630"/>
    </source>
</evidence>